<protein>
    <submittedName>
        <fullName evidence="1">Uncharacterized protein</fullName>
    </submittedName>
</protein>
<name>A0A067MLQ4_BOTB1</name>
<proteinExistence type="predicted"/>
<organism evidence="1 2">
    <name type="scientific">Botryobasidium botryosum (strain FD-172 SS1)</name>
    <dbReference type="NCBI Taxonomy" id="930990"/>
    <lineage>
        <taxon>Eukaryota</taxon>
        <taxon>Fungi</taxon>
        <taxon>Dikarya</taxon>
        <taxon>Basidiomycota</taxon>
        <taxon>Agaricomycotina</taxon>
        <taxon>Agaricomycetes</taxon>
        <taxon>Cantharellales</taxon>
        <taxon>Botryobasidiaceae</taxon>
        <taxon>Botryobasidium</taxon>
    </lineage>
</organism>
<evidence type="ECO:0000313" key="1">
    <source>
        <dbReference type="EMBL" id="KDQ12797.1"/>
    </source>
</evidence>
<evidence type="ECO:0000313" key="2">
    <source>
        <dbReference type="Proteomes" id="UP000027195"/>
    </source>
</evidence>
<dbReference type="STRING" id="930990.A0A067MLQ4"/>
<dbReference type="InParanoid" id="A0A067MLQ4"/>
<dbReference type="OrthoDB" id="433924at2759"/>
<accession>A0A067MLQ4</accession>
<dbReference type="AlphaFoldDB" id="A0A067MLQ4"/>
<dbReference type="EMBL" id="KL198048">
    <property type="protein sequence ID" value="KDQ12797.1"/>
    <property type="molecule type" value="Genomic_DNA"/>
</dbReference>
<reference evidence="2" key="1">
    <citation type="journal article" date="2014" name="Proc. Natl. Acad. Sci. U.S.A.">
        <title>Extensive sampling of basidiomycete genomes demonstrates inadequacy of the white-rot/brown-rot paradigm for wood decay fungi.</title>
        <authorList>
            <person name="Riley R."/>
            <person name="Salamov A.A."/>
            <person name="Brown D.W."/>
            <person name="Nagy L.G."/>
            <person name="Floudas D."/>
            <person name="Held B.W."/>
            <person name="Levasseur A."/>
            <person name="Lombard V."/>
            <person name="Morin E."/>
            <person name="Otillar R."/>
            <person name="Lindquist E.A."/>
            <person name="Sun H."/>
            <person name="LaButti K.M."/>
            <person name="Schmutz J."/>
            <person name="Jabbour D."/>
            <person name="Luo H."/>
            <person name="Baker S.E."/>
            <person name="Pisabarro A.G."/>
            <person name="Walton J.D."/>
            <person name="Blanchette R.A."/>
            <person name="Henrissat B."/>
            <person name="Martin F."/>
            <person name="Cullen D."/>
            <person name="Hibbett D.S."/>
            <person name="Grigoriev I.V."/>
        </authorList>
    </citation>
    <scope>NUCLEOTIDE SEQUENCE [LARGE SCALE GENOMIC DNA]</scope>
    <source>
        <strain evidence="2">FD-172 SS1</strain>
    </source>
</reference>
<dbReference type="HOGENOM" id="CLU_882756_0_0_1"/>
<sequence length="315" mass="35718">MLRFPPLLEENMRRPDRTYCLYAPDNHVDTEALLCILDDCKARRLGHDDSKARIVFIHNSMWSEVQKNSFSFVMRRTRADIQFFRFGVEPSIPPAYYPIHEIFAIGGIMTITPQAIVEGAGESLERLITLTHQSPFWDAYILPNAIGMVDELAKKPPKNGGPAIVDYPTALTAVLLPIHNRFLAVSSAPPSLNDYNEYIDWSIDQVVLSDLDSMGLLSECRTRFKACHGENKNVEGGVRWEVINDMRRMQEQPALQKTYRRFVVIVAESEWPHLKTKGALNGALNGIEVNTVSKMLKESDPMFLIPEEWSVNQAA</sequence>
<dbReference type="Proteomes" id="UP000027195">
    <property type="component" value="Unassembled WGS sequence"/>
</dbReference>
<keyword evidence="2" id="KW-1185">Reference proteome</keyword>
<gene>
    <name evidence="1" type="ORF">BOTBODRAFT_146564</name>
</gene>